<dbReference type="EMBL" id="CM042881">
    <property type="protein sequence ID" value="KAI4386739.1"/>
    <property type="molecule type" value="Genomic_DNA"/>
</dbReference>
<evidence type="ECO:0000313" key="2">
    <source>
        <dbReference type="Proteomes" id="UP001057402"/>
    </source>
</evidence>
<evidence type="ECO:0000313" key="1">
    <source>
        <dbReference type="EMBL" id="KAI4386739.1"/>
    </source>
</evidence>
<keyword evidence="2" id="KW-1185">Reference proteome</keyword>
<name>A0ACB9S6R2_9MYRT</name>
<gene>
    <name evidence="1" type="ORF">MLD38_004646</name>
</gene>
<dbReference type="Proteomes" id="UP001057402">
    <property type="component" value="Chromosome 2"/>
</dbReference>
<organism evidence="1 2">
    <name type="scientific">Melastoma candidum</name>
    <dbReference type="NCBI Taxonomy" id="119954"/>
    <lineage>
        <taxon>Eukaryota</taxon>
        <taxon>Viridiplantae</taxon>
        <taxon>Streptophyta</taxon>
        <taxon>Embryophyta</taxon>
        <taxon>Tracheophyta</taxon>
        <taxon>Spermatophyta</taxon>
        <taxon>Magnoliopsida</taxon>
        <taxon>eudicotyledons</taxon>
        <taxon>Gunneridae</taxon>
        <taxon>Pentapetalae</taxon>
        <taxon>rosids</taxon>
        <taxon>malvids</taxon>
        <taxon>Myrtales</taxon>
        <taxon>Melastomataceae</taxon>
        <taxon>Melastomatoideae</taxon>
        <taxon>Melastomateae</taxon>
        <taxon>Melastoma</taxon>
    </lineage>
</organism>
<reference evidence="2" key="1">
    <citation type="journal article" date="2023" name="Front. Plant Sci.">
        <title>Chromosomal-level genome assembly of Melastoma candidum provides insights into trichome evolution.</title>
        <authorList>
            <person name="Zhong Y."/>
            <person name="Wu W."/>
            <person name="Sun C."/>
            <person name="Zou P."/>
            <person name="Liu Y."/>
            <person name="Dai S."/>
            <person name="Zhou R."/>
        </authorList>
    </citation>
    <scope>NUCLEOTIDE SEQUENCE [LARGE SCALE GENOMIC DNA]</scope>
</reference>
<accession>A0ACB9S6R2</accession>
<proteinExistence type="predicted"/>
<sequence length="495" mass="55379">MGSHVLLLSSPGMGHLIPILELGHRLITLHSLRVTVLVVASDPSTVQSHLHDQPANVRNLLEVIFLPPVDISPHAGPSTAVFSAVILMMLHSMPLVRSFINEMRSPRPSALIVDLFGTGAFNVAEEFGMLKYVFDTSNVWFLALMVYHQHRPVSVENRHVVDHEPLDIPGCPSVVYDDTMEVYMRPENRVLHEDYAETGRDLAKADRILINSWEELEPETLKALRDPKLLGRFSSPSIYPIGPIVRSVKPIGGSSLDRGENILSWLDQQPHESVLYVSFGSGRTLCIEQMTKLAWGLEMSHQRFVWVVRPPTVHEKWGSLFKLEKNGRTHFDDGTPEYLPEGFATRTKEHGLVVPMWAPQTQILAHRATGGFLSHCGWNPTLESIVNGVPMICWPLYAEQKMNATMLSEHLGMAVRSKEAGPESVLPRNVIEAMVREVMGRDRAEGKRLRSTVREIQRMSNAALDEGGSSYDALSKVVKQCKIRVKEAEERAHGA</sequence>
<protein>
    <submittedName>
        <fullName evidence="1">Uncharacterized protein</fullName>
    </submittedName>
</protein>
<comment type="caution">
    <text evidence="1">The sequence shown here is derived from an EMBL/GenBank/DDBJ whole genome shotgun (WGS) entry which is preliminary data.</text>
</comment>